<feature type="transmembrane region" description="Helical" evidence="2">
    <location>
        <begin position="339"/>
        <end position="359"/>
    </location>
</feature>
<accession>A0A937UV57</accession>
<dbReference type="RefSeq" id="WP_203004217.1">
    <property type="nucleotide sequence ID" value="NZ_JADWYU010000144.1"/>
</dbReference>
<dbReference type="PANTHER" id="PTHR23028:SF53">
    <property type="entry name" value="ACYL_TRANSF_3 DOMAIN-CONTAINING PROTEIN"/>
    <property type="match status" value="1"/>
</dbReference>
<dbReference type="PANTHER" id="PTHR23028">
    <property type="entry name" value="ACETYLTRANSFERASE"/>
    <property type="match status" value="1"/>
</dbReference>
<dbReference type="GO" id="GO:0016020">
    <property type="term" value="C:membrane"/>
    <property type="evidence" value="ECO:0007669"/>
    <property type="project" value="TreeGrafter"/>
</dbReference>
<protein>
    <submittedName>
        <fullName evidence="4">Acyltransferase</fullName>
    </submittedName>
</protein>
<dbReference type="GO" id="GO:0009103">
    <property type="term" value="P:lipopolysaccharide biosynthetic process"/>
    <property type="evidence" value="ECO:0007669"/>
    <property type="project" value="TreeGrafter"/>
</dbReference>
<dbReference type="InterPro" id="IPR002656">
    <property type="entry name" value="Acyl_transf_3_dom"/>
</dbReference>
<reference evidence="4" key="1">
    <citation type="submission" date="2020-12" db="EMBL/GenBank/DDBJ databases">
        <title>Genomic characterization of non-nitrogen-fixing Frankia strains.</title>
        <authorList>
            <person name="Carlos-Shanley C."/>
            <person name="Guerra T."/>
            <person name="Hahn D."/>
        </authorList>
    </citation>
    <scope>NUCLEOTIDE SEQUENCE</scope>
    <source>
        <strain evidence="4">CN6</strain>
    </source>
</reference>
<feature type="region of interest" description="Disordered" evidence="1">
    <location>
        <begin position="1"/>
        <end position="21"/>
    </location>
</feature>
<organism evidence="4 5">
    <name type="scientific">Frankia nepalensis</name>
    <dbReference type="NCBI Taxonomy" id="1836974"/>
    <lineage>
        <taxon>Bacteria</taxon>
        <taxon>Bacillati</taxon>
        <taxon>Actinomycetota</taxon>
        <taxon>Actinomycetes</taxon>
        <taxon>Frankiales</taxon>
        <taxon>Frankiaceae</taxon>
        <taxon>Frankia</taxon>
    </lineage>
</organism>
<dbReference type="InterPro" id="IPR050879">
    <property type="entry name" value="Acyltransferase_3"/>
</dbReference>
<feature type="domain" description="Acyltransferase 3" evidence="3">
    <location>
        <begin position="31"/>
        <end position="355"/>
    </location>
</feature>
<sequence length="411" mass="45114">MPLFASQRAASNPAAGRAERPPDVNLQLPTLTGLRGVAALMVFTRHIYVDVEVLIPAIAVLGDIGYAGVTFFFILSGYVLAWSTGSGTDSAFWWRRFARIYPLYFVSVWIWLALAWHYEMFGEFGSKLFAILPALLLLQAWVPDQSIYFGWGGAVLWSLSCEAFFYLAFPIIYRRLAGRDTRGRLRAAAVVVLPTSLVAVTASFAGNQFDLAAYANPGLRIGEFVLGVALGLMAREGVRGSRRLRAALAVGTTAWITTAFLLGSDYGHRHGLIDSFLIPAFGALIFLIGTREADGGRIRVLGSRPVVYFGEISYAFYLVHPVALTIGVELGLFDVTTAARAGLGLFLCLVLATALAAVLHHSVERPARRLLMRRRLSRSRHRAAHRMLPFIPWQAPRAHRWPEPAIAGGGR</sequence>
<dbReference type="Pfam" id="PF01757">
    <property type="entry name" value="Acyl_transf_3"/>
    <property type="match status" value="1"/>
</dbReference>
<keyword evidence="2" id="KW-1133">Transmembrane helix</keyword>
<feature type="transmembrane region" description="Helical" evidence="2">
    <location>
        <begin position="185"/>
        <end position="205"/>
    </location>
</feature>
<keyword evidence="2" id="KW-0812">Transmembrane</keyword>
<keyword evidence="2" id="KW-0472">Membrane</keyword>
<feature type="transmembrane region" description="Helical" evidence="2">
    <location>
        <begin position="211"/>
        <end position="234"/>
    </location>
</feature>
<dbReference type="Proteomes" id="UP000604475">
    <property type="component" value="Unassembled WGS sequence"/>
</dbReference>
<dbReference type="EMBL" id="JAEACQ010000357">
    <property type="protein sequence ID" value="MBL7632925.1"/>
    <property type="molecule type" value="Genomic_DNA"/>
</dbReference>
<comment type="caution">
    <text evidence="4">The sequence shown here is derived from an EMBL/GenBank/DDBJ whole genome shotgun (WGS) entry which is preliminary data.</text>
</comment>
<name>A0A937UV57_9ACTN</name>
<feature type="transmembrane region" description="Helical" evidence="2">
    <location>
        <begin position="246"/>
        <end position="264"/>
    </location>
</feature>
<feature type="transmembrane region" description="Helical" evidence="2">
    <location>
        <begin position="53"/>
        <end position="80"/>
    </location>
</feature>
<proteinExistence type="predicted"/>
<keyword evidence="5" id="KW-1185">Reference proteome</keyword>
<evidence type="ECO:0000259" key="3">
    <source>
        <dbReference type="Pfam" id="PF01757"/>
    </source>
</evidence>
<evidence type="ECO:0000256" key="1">
    <source>
        <dbReference type="SAM" id="MobiDB-lite"/>
    </source>
</evidence>
<keyword evidence="4" id="KW-0012">Acyltransferase</keyword>
<feature type="transmembrane region" description="Helical" evidence="2">
    <location>
        <begin position="124"/>
        <end position="142"/>
    </location>
</feature>
<feature type="transmembrane region" description="Helical" evidence="2">
    <location>
        <begin position="100"/>
        <end position="117"/>
    </location>
</feature>
<feature type="transmembrane region" description="Helical" evidence="2">
    <location>
        <begin position="276"/>
        <end position="293"/>
    </location>
</feature>
<evidence type="ECO:0000256" key="2">
    <source>
        <dbReference type="SAM" id="Phobius"/>
    </source>
</evidence>
<dbReference type="GO" id="GO:0016747">
    <property type="term" value="F:acyltransferase activity, transferring groups other than amino-acyl groups"/>
    <property type="evidence" value="ECO:0007669"/>
    <property type="project" value="InterPro"/>
</dbReference>
<keyword evidence="4" id="KW-0808">Transferase</keyword>
<dbReference type="AlphaFoldDB" id="A0A937UV57"/>
<evidence type="ECO:0000313" key="5">
    <source>
        <dbReference type="Proteomes" id="UP000604475"/>
    </source>
</evidence>
<gene>
    <name evidence="4" type="ORF">I7412_38385</name>
</gene>
<feature type="transmembrane region" description="Helical" evidence="2">
    <location>
        <begin position="314"/>
        <end position="333"/>
    </location>
</feature>
<evidence type="ECO:0000313" key="4">
    <source>
        <dbReference type="EMBL" id="MBL7632925.1"/>
    </source>
</evidence>
<feature type="transmembrane region" description="Helical" evidence="2">
    <location>
        <begin position="148"/>
        <end position="173"/>
    </location>
</feature>